<accession>A0AAW9S2Y4</accession>
<reference evidence="2 3" key="1">
    <citation type="submission" date="2024-04" db="EMBL/GenBank/DDBJ databases">
        <title>Novel genus in family Flammeovirgaceae.</title>
        <authorList>
            <person name="Nguyen T.H."/>
            <person name="Vuong T.Q."/>
            <person name="Le H."/>
            <person name="Kim S.-G."/>
        </authorList>
    </citation>
    <scope>NUCLEOTIDE SEQUENCE [LARGE SCALE GENOMIC DNA]</scope>
    <source>
        <strain evidence="2 3">JCM 23209</strain>
    </source>
</reference>
<dbReference type="SUPFAM" id="SSF82185">
    <property type="entry name" value="Histone H3 K4-specific methyltransferase SET7/9 N-terminal domain"/>
    <property type="match status" value="2"/>
</dbReference>
<evidence type="ECO:0000256" key="1">
    <source>
        <dbReference type="SAM" id="SignalP"/>
    </source>
</evidence>
<dbReference type="EMBL" id="JBDKWZ010000023">
    <property type="protein sequence ID" value="MEN7551549.1"/>
    <property type="molecule type" value="Genomic_DNA"/>
</dbReference>
<feature type="chain" id="PRO_5043331536" description="Antitoxin component YwqK of YwqJK toxin-antitoxin module" evidence="1">
    <location>
        <begin position="21"/>
        <end position="833"/>
    </location>
</feature>
<gene>
    <name evidence="2" type="ORF">AAG747_26775</name>
</gene>
<keyword evidence="1" id="KW-0732">Signal</keyword>
<dbReference type="Proteomes" id="UP001403385">
    <property type="component" value="Unassembled WGS sequence"/>
</dbReference>
<feature type="signal peptide" evidence="1">
    <location>
        <begin position="1"/>
        <end position="20"/>
    </location>
</feature>
<keyword evidence="3" id="KW-1185">Reference proteome</keyword>
<name>A0AAW9S2Y4_9BACT</name>
<dbReference type="Gene3D" id="2.20.110.10">
    <property type="entry name" value="Histone H3 K4-specific methyltransferase SET7/9 N-terminal domain"/>
    <property type="match status" value="1"/>
</dbReference>
<dbReference type="Gene3D" id="3.90.930.1">
    <property type="match status" value="1"/>
</dbReference>
<dbReference type="AlphaFoldDB" id="A0AAW9S2Y4"/>
<evidence type="ECO:0000313" key="3">
    <source>
        <dbReference type="Proteomes" id="UP001403385"/>
    </source>
</evidence>
<proteinExistence type="predicted"/>
<evidence type="ECO:0000313" key="2">
    <source>
        <dbReference type="EMBL" id="MEN7551549.1"/>
    </source>
</evidence>
<protein>
    <recommendedName>
        <fullName evidence="4">Antitoxin component YwqK of YwqJK toxin-antitoxin module</fullName>
    </recommendedName>
</protein>
<evidence type="ECO:0008006" key="4">
    <source>
        <dbReference type="Google" id="ProtNLM"/>
    </source>
</evidence>
<dbReference type="RefSeq" id="WP_346824330.1">
    <property type="nucleotide sequence ID" value="NZ_JBDKWZ010000023.1"/>
</dbReference>
<comment type="caution">
    <text evidence="2">The sequence shown here is derived from an EMBL/GenBank/DDBJ whole genome shotgun (WGS) entry which is preliminary data.</text>
</comment>
<sequence length="833" mass="97223">MTYRFITFLILIIYTGTANAQSDTLWFDNKWVETSKEKAAFYRPPAKKKGSLYRIKDYYIDGSLQMAGLSKYPDSTHFEGKAIWYKKDGSKFQELSFKSNQLEGVCTYYYNEQSFRRTPREETYKDGILTKVVYWDKDKDGIRFEKYYENGEHIKSVYFNAKGTEIGSYDFSGSRSKNGVIVDYYSNPMQIEEIKVLKNGYELYSNSFYHNGQTRSVFDTIQLKETFFDDKGHEIGKLQYSGTLDHLKYEDGKRIEFDSDGISFKRVIEYKDGVQTRIKKFTKGQLTRDEFYKNNKSYKIVSYDQEGKQIGSFQQINEKPHGTLLKNNGDIVTYDNGILVKAIKHYYKSKAKFCVLENSTLTYYDLSGNILGSLVIKVAQDSYYPERLESGGYSTTPIEGTLFEKDYQNRIVLKALFEKGVKTQEITFDCVKESSQEAVKCFQKTEIYNEKEQLVKQITYFSNGHKRSEITYKPGSGKRAGLFFDETGQQISEYDYSTKTGTEYKYFDNSDLIKEISQRENGVFVKQKIYQKIYDKQFSQKIVLREEIDFNGEAEFYSKQGELIAKATFVEGKATGSVYEYKSHRKVEVNNGVKNGNYIQFERDEKTIKEKGYYLNDEKHGTFTIYRDGIKKKEESYEAGDKEGYFINYDKKGNEISRLLYKNNKPYEGKEIQKGGIQYKEKVYKAGKLISIVKLLEKHKIETLFSSHNTSKTTIYDNKNQKLLSYHKTDNQLDGEVIYYQKNKPKYTALITDGVLNEGDVFVKPDGYYKEEMYSKLSKKDNILAIETYNKKGELLYNASINLNLYATNENNIIRYKLRISQRISELKLYLEE</sequence>
<organism evidence="2 3">
    <name type="scientific">Rapidithrix thailandica</name>
    <dbReference type="NCBI Taxonomy" id="413964"/>
    <lineage>
        <taxon>Bacteria</taxon>
        <taxon>Pseudomonadati</taxon>
        <taxon>Bacteroidota</taxon>
        <taxon>Cytophagia</taxon>
        <taxon>Cytophagales</taxon>
        <taxon>Flammeovirgaceae</taxon>
        <taxon>Rapidithrix</taxon>
    </lineage>
</organism>